<proteinExistence type="predicted"/>
<evidence type="ECO:0000313" key="1">
    <source>
        <dbReference type="EMBL" id="KVV58028.1"/>
    </source>
</evidence>
<dbReference type="InterPro" id="IPR021283">
    <property type="entry name" value="Phage_Wedge1"/>
</dbReference>
<dbReference type="EMBL" id="LPEQ01000009">
    <property type="protein sequence ID" value="KVV58028.1"/>
    <property type="molecule type" value="Genomic_DNA"/>
</dbReference>
<keyword evidence="2" id="KW-1185">Reference proteome</keyword>
<sequence length="225" mass="24390">MPSNFPLSTVISQYANSPTLLQLIENFGQYIDPSADIDAFYDMVWNIDSAVGRGLDIWGKIVGLESGRLLKIPSAEINLGFKEAGNASATPFGSGVFYSGSTVTENYYLADSAFRTLILVKAMANISDGSIPSYNQLLQNLFKGRGRCYVNDLGNMQMRYTFEFYLQPFEIAILTQSGAMPRPTGVLATIMQVPVPNIFGFSEAGKTSVAPFGQGTLFTGVLNAS</sequence>
<evidence type="ECO:0000313" key="2">
    <source>
        <dbReference type="Proteomes" id="UP000062317"/>
    </source>
</evidence>
<dbReference type="Proteomes" id="UP000062317">
    <property type="component" value="Unassembled WGS sequence"/>
</dbReference>
<accession>A0A119B0G0</accession>
<reference evidence="1 2" key="1">
    <citation type="submission" date="2015-11" db="EMBL/GenBank/DDBJ databases">
        <title>Expanding the genomic diversity of Burkholderia species for the development of highly accurate diagnostics.</title>
        <authorList>
            <person name="Sahl J."/>
            <person name="Keim P."/>
            <person name="Wagner D."/>
        </authorList>
    </citation>
    <scope>NUCLEOTIDE SEQUENCE [LARGE SCALE GENOMIC DNA]</scope>
    <source>
        <strain evidence="1 2">MSMB1301WGS</strain>
    </source>
</reference>
<dbReference type="AlphaFoldDB" id="A0A119B0G0"/>
<dbReference type="Pfam" id="PF11041">
    <property type="entry name" value="Phage_Wedge1"/>
    <property type="match status" value="1"/>
</dbReference>
<name>A0A119B0G0_9BURK</name>
<organism evidence="1 2">
    <name type="scientific">Burkholderia territorii</name>
    <dbReference type="NCBI Taxonomy" id="1503055"/>
    <lineage>
        <taxon>Bacteria</taxon>
        <taxon>Pseudomonadati</taxon>
        <taxon>Pseudomonadota</taxon>
        <taxon>Betaproteobacteria</taxon>
        <taxon>Burkholderiales</taxon>
        <taxon>Burkholderiaceae</taxon>
        <taxon>Burkholderia</taxon>
        <taxon>Burkholderia cepacia complex</taxon>
    </lineage>
</organism>
<evidence type="ECO:0008006" key="3">
    <source>
        <dbReference type="Google" id="ProtNLM"/>
    </source>
</evidence>
<gene>
    <name evidence="1" type="ORF">WT27_23600</name>
</gene>
<comment type="caution">
    <text evidence="1">The sequence shown here is derived from an EMBL/GenBank/DDBJ whole genome shotgun (WGS) entry which is preliminary data.</text>
</comment>
<protein>
    <recommendedName>
        <fullName evidence="3">DUF2612 domain-containing protein</fullName>
    </recommendedName>
</protein>